<dbReference type="STRING" id="4155.A0A022QNL7"/>
<proteinExistence type="predicted"/>
<keyword evidence="2" id="KW-1185">Reference proteome</keyword>
<organism evidence="1 2">
    <name type="scientific">Erythranthe guttata</name>
    <name type="common">Yellow monkey flower</name>
    <name type="synonym">Mimulus guttatus</name>
    <dbReference type="NCBI Taxonomy" id="4155"/>
    <lineage>
        <taxon>Eukaryota</taxon>
        <taxon>Viridiplantae</taxon>
        <taxon>Streptophyta</taxon>
        <taxon>Embryophyta</taxon>
        <taxon>Tracheophyta</taxon>
        <taxon>Spermatophyta</taxon>
        <taxon>Magnoliopsida</taxon>
        <taxon>eudicotyledons</taxon>
        <taxon>Gunneridae</taxon>
        <taxon>Pentapetalae</taxon>
        <taxon>asterids</taxon>
        <taxon>lamiids</taxon>
        <taxon>Lamiales</taxon>
        <taxon>Phrymaceae</taxon>
        <taxon>Erythranthe</taxon>
    </lineage>
</organism>
<evidence type="ECO:0000313" key="2">
    <source>
        <dbReference type="Proteomes" id="UP000030748"/>
    </source>
</evidence>
<dbReference type="EMBL" id="KI631213">
    <property type="protein sequence ID" value="EYU29521.1"/>
    <property type="molecule type" value="Genomic_DNA"/>
</dbReference>
<accession>A0A022QNL7</accession>
<evidence type="ECO:0000313" key="1">
    <source>
        <dbReference type="EMBL" id="EYU29521.1"/>
    </source>
</evidence>
<protein>
    <submittedName>
        <fullName evidence="1">Uncharacterized protein</fullName>
    </submittedName>
</protein>
<sequence>MTHKVSGKCYRVSDTANPRIDGAGHGLTLQHKRLGEIFDIWCLHIPVTDRTSLP</sequence>
<dbReference type="AlphaFoldDB" id="A0A022QNL7"/>
<gene>
    <name evidence="1" type="ORF">MIMGU_mgv1a0042562mg</name>
</gene>
<name>A0A022QNL7_ERYGU</name>
<reference evidence="1 2" key="1">
    <citation type="journal article" date="2013" name="Proc. Natl. Acad. Sci. U.S.A.">
        <title>Fine-scale variation in meiotic recombination in Mimulus inferred from population shotgun sequencing.</title>
        <authorList>
            <person name="Hellsten U."/>
            <person name="Wright K.M."/>
            <person name="Jenkins J."/>
            <person name="Shu S."/>
            <person name="Yuan Y."/>
            <person name="Wessler S.R."/>
            <person name="Schmutz J."/>
            <person name="Willis J.H."/>
            <person name="Rokhsar D.S."/>
        </authorList>
    </citation>
    <scope>NUCLEOTIDE SEQUENCE [LARGE SCALE GENOMIC DNA]</scope>
    <source>
        <strain evidence="2">cv. DUN x IM62</strain>
    </source>
</reference>
<dbReference type="Proteomes" id="UP000030748">
    <property type="component" value="Unassembled WGS sequence"/>
</dbReference>
<feature type="non-terminal residue" evidence="1">
    <location>
        <position position="54"/>
    </location>
</feature>